<dbReference type="Proteomes" id="UP000278031">
    <property type="component" value="Unassembled WGS sequence"/>
</dbReference>
<feature type="transmembrane region" description="Helical" evidence="6">
    <location>
        <begin position="180"/>
        <end position="212"/>
    </location>
</feature>
<evidence type="ECO:0008006" key="9">
    <source>
        <dbReference type="Google" id="ProtNLM"/>
    </source>
</evidence>
<evidence type="ECO:0000313" key="7">
    <source>
        <dbReference type="EMBL" id="RLG70289.1"/>
    </source>
</evidence>
<dbReference type="InterPro" id="IPR050833">
    <property type="entry name" value="Poly_Biosynth_Transport"/>
</dbReference>
<gene>
    <name evidence="7" type="ORF">DRO04_02075</name>
</gene>
<proteinExistence type="predicted"/>
<keyword evidence="3 6" id="KW-0812">Transmembrane</keyword>
<evidence type="ECO:0000256" key="4">
    <source>
        <dbReference type="ARBA" id="ARBA00022989"/>
    </source>
</evidence>
<feature type="transmembrane region" description="Helical" evidence="6">
    <location>
        <begin position="31"/>
        <end position="51"/>
    </location>
</feature>
<evidence type="ECO:0000256" key="3">
    <source>
        <dbReference type="ARBA" id="ARBA00022692"/>
    </source>
</evidence>
<dbReference type="Pfam" id="PF01943">
    <property type="entry name" value="Polysacc_synt"/>
    <property type="match status" value="1"/>
</dbReference>
<evidence type="ECO:0000256" key="1">
    <source>
        <dbReference type="ARBA" id="ARBA00004651"/>
    </source>
</evidence>
<comment type="subcellular location">
    <subcellularLocation>
        <location evidence="1">Cell membrane</location>
        <topology evidence="1">Multi-pass membrane protein</topology>
    </subcellularLocation>
</comment>
<evidence type="ECO:0000256" key="6">
    <source>
        <dbReference type="SAM" id="Phobius"/>
    </source>
</evidence>
<accession>A0A497JHU0</accession>
<evidence type="ECO:0000313" key="8">
    <source>
        <dbReference type="Proteomes" id="UP000278031"/>
    </source>
</evidence>
<dbReference type="PANTHER" id="PTHR30250">
    <property type="entry name" value="PST FAMILY PREDICTED COLANIC ACID TRANSPORTER"/>
    <property type="match status" value="1"/>
</dbReference>
<dbReference type="AlphaFoldDB" id="A0A497JHU0"/>
<protein>
    <recommendedName>
        <fullName evidence="9">Oligosaccharide flippase family protein</fullName>
    </recommendedName>
</protein>
<dbReference type="PANTHER" id="PTHR30250:SF28">
    <property type="entry name" value="POLYSACCHARIDE BIOSYNTHESIS PROTEIN"/>
    <property type="match status" value="1"/>
</dbReference>
<feature type="transmembrane region" description="Helical" evidence="6">
    <location>
        <begin position="103"/>
        <end position="131"/>
    </location>
</feature>
<dbReference type="GO" id="GO:0005886">
    <property type="term" value="C:plasma membrane"/>
    <property type="evidence" value="ECO:0007669"/>
    <property type="project" value="UniProtKB-SubCell"/>
</dbReference>
<organism evidence="7 8">
    <name type="scientific">Candidatus Iainarchaeum sp</name>
    <dbReference type="NCBI Taxonomy" id="3101447"/>
    <lineage>
        <taxon>Archaea</taxon>
        <taxon>Candidatus Iainarchaeota</taxon>
        <taxon>Candidatus Iainarchaeia</taxon>
        <taxon>Candidatus Iainarchaeales</taxon>
        <taxon>Candidatus Iainarchaeaceae</taxon>
        <taxon>Candidatus Iainarchaeum</taxon>
    </lineage>
</organism>
<keyword evidence="4 6" id="KW-1133">Transmembrane helix</keyword>
<name>A0A497JHU0_9ARCH</name>
<comment type="caution">
    <text evidence="7">The sequence shown here is derived from an EMBL/GenBank/DDBJ whole genome shotgun (WGS) entry which is preliminary data.</text>
</comment>
<dbReference type="InterPro" id="IPR002797">
    <property type="entry name" value="Polysacc_synth"/>
</dbReference>
<reference evidence="7 8" key="1">
    <citation type="submission" date="2018-06" db="EMBL/GenBank/DDBJ databases">
        <title>Extensive metabolic versatility and redundancy in microbially diverse, dynamic hydrothermal sediments.</title>
        <authorList>
            <person name="Dombrowski N."/>
            <person name="Teske A."/>
            <person name="Baker B.J."/>
        </authorList>
    </citation>
    <scope>NUCLEOTIDE SEQUENCE [LARGE SCALE GENOMIC DNA]</scope>
    <source>
        <strain evidence="7">B51_G17</strain>
    </source>
</reference>
<keyword evidence="5 6" id="KW-0472">Membrane</keyword>
<feature type="transmembrane region" description="Helical" evidence="6">
    <location>
        <begin position="233"/>
        <end position="252"/>
    </location>
</feature>
<feature type="transmembrane region" description="Helical" evidence="6">
    <location>
        <begin position="344"/>
        <end position="365"/>
    </location>
</feature>
<evidence type="ECO:0000256" key="2">
    <source>
        <dbReference type="ARBA" id="ARBA00022475"/>
    </source>
</evidence>
<evidence type="ECO:0000256" key="5">
    <source>
        <dbReference type="ARBA" id="ARBA00023136"/>
    </source>
</evidence>
<keyword evidence="2" id="KW-1003">Cell membrane</keyword>
<feature type="transmembrane region" description="Helical" evidence="6">
    <location>
        <begin position="58"/>
        <end position="83"/>
    </location>
</feature>
<dbReference type="EMBL" id="QMWP01000070">
    <property type="protein sequence ID" value="RLG70289.1"/>
    <property type="molecule type" value="Genomic_DNA"/>
</dbReference>
<sequence length="371" mass="41348">MLKLLKEKIYKIFFSTQTRKKFSLNLSFKSALIWLFKLNSFILTIFLTRMLTSEEFGLYSFIISFASFLVIFADLGLCGAVYFKVPKLIGANKELEAKKWIVSALSILKISSIVIACILCLCSGFLASFVFRKPIQNAIIFSAILMIVLLLNAFLENIFVAFKDVPSISKRYTARECIRFFAIIAFVLLGFGAFGAVVGYILAFAAGTILLYQLAKTKGYFAEVKSKIPIKKMLSYSIWFIFFNFMVSILSYTDILMISALLPIRFVGYYRIALSLVAAVMAVFPIAAISAPFLASSKSEEVLGKRLKTIIGYSALLTASISIILAILSPLIIGLIFPKEYQTYAAPVLSVLAFIIPGKYIFTLLSQKAYT</sequence>
<feature type="transmembrane region" description="Helical" evidence="6">
    <location>
        <begin position="316"/>
        <end position="338"/>
    </location>
</feature>
<feature type="transmembrane region" description="Helical" evidence="6">
    <location>
        <begin position="138"/>
        <end position="160"/>
    </location>
</feature>
<feature type="transmembrane region" description="Helical" evidence="6">
    <location>
        <begin position="272"/>
        <end position="295"/>
    </location>
</feature>